<dbReference type="HOGENOM" id="CLU_3267922_0_0_9"/>
<dbReference type="PaxDb" id="411902-CLOBOL_02409"/>
<proteinExistence type="predicted"/>
<sequence length="41" mass="4851">MSHNFHCLLRNIYNGIRHKRRLHKGHQGKPFHAITSLSCKL</sequence>
<evidence type="ECO:0000313" key="1">
    <source>
        <dbReference type="EMBL" id="EDP17337.1"/>
    </source>
</evidence>
<dbReference type="Proteomes" id="UP000005396">
    <property type="component" value="Unassembled WGS sequence"/>
</dbReference>
<protein>
    <submittedName>
        <fullName evidence="1">Uncharacterized protein</fullName>
    </submittedName>
</protein>
<evidence type="ECO:0000313" key="2">
    <source>
        <dbReference type="Proteomes" id="UP000005396"/>
    </source>
</evidence>
<name>A8RP98_ENTBW</name>
<gene>
    <name evidence="1" type="ORF">CLOBOL_02409</name>
</gene>
<dbReference type="EMBL" id="ABCC02000023">
    <property type="protein sequence ID" value="EDP17337.1"/>
    <property type="molecule type" value="Genomic_DNA"/>
</dbReference>
<reference evidence="1 2" key="2">
    <citation type="submission" date="2007-09" db="EMBL/GenBank/DDBJ databases">
        <title>Draft genome sequence of Clostridium bolteae (ATCC BAA-613).</title>
        <authorList>
            <person name="Sudarsanam P."/>
            <person name="Ley R."/>
            <person name="Guruge J."/>
            <person name="Turnbaugh P.J."/>
            <person name="Mahowald M."/>
            <person name="Liep D."/>
            <person name="Gordon J."/>
        </authorList>
    </citation>
    <scope>NUCLEOTIDE SEQUENCE [LARGE SCALE GENOMIC DNA]</scope>
    <source>
        <strain evidence="2">ATCC BAA-613 / DSM 15670 / CCUG 46953 / JCM 12243 / WAL 16351</strain>
    </source>
</reference>
<dbReference type="AlphaFoldDB" id="A8RP98"/>
<reference evidence="1 2" key="1">
    <citation type="submission" date="2007-08" db="EMBL/GenBank/DDBJ databases">
        <authorList>
            <person name="Fulton L."/>
            <person name="Clifton S."/>
            <person name="Fulton B."/>
            <person name="Xu J."/>
            <person name="Minx P."/>
            <person name="Pepin K.H."/>
            <person name="Johnson M."/>
            <person name="Thiruvilangam P."/>
            <person name="Bhonagiri V."/>
            <person name="Nash W.E."/>
            <person name="Mardis E.R."/>
            <person name="Wilson R.K."/>
        </authorList>
    </citation>
    <scope>NUCLEOTIDE SEQUENCE [LARGE SCALE GENOMIC DNA]</scope>
    <source>
        <strain evidence="2">ATCC BAA-613 / DSM 15670 / CCUG 46953 / JCM 12243 / WAL 16351</strain>
    </source>
</reference>
<organism evidence="1 2">
    <name type="scientific">Enterocloster bolteae (strain ATCC BAA-613 / DSM 15670 / CCUG 46953 / JCM 12243 / WAL 16351)</name>
    <name type="common">Clostridium bolteae</name>
    <dbReference type="NCBI Taxonomy" id="411902"/>
    <lineage>
        <taxon>Bacteria</taxon>
        <taxon>Bacillati</taxon>
        <taxon>Bacillota</taxon>
        <taxon>Clostridia</taxon>
        <taxon>Lachnospirales</taxon>
        <taxon>Lachnospiraceae</taxon>
        <taxon>Enterocloster</taxon>
    </lineage>
</organism>
<accession>A8RP98</accession>
<comment type="caution">
    <text evidence="1">The sequence shown here is derived from an EMBL/GenBank/DDBJ whole genome shotgun (WGS) entry which is preliminary data.</text>
</comment>